<sequence length="75" mass="8059">MQKPRRLAAPGVSMEASEKRREAARSGEKRRDDEGVQEAGKSRVADGLLRAEGLVDVVDVVDVVDLVEVGGDDLV</sequence>
<evidence type="ECO:0000313" key="3">
    <source>
        <dbReference type="Proteomes" id="UP000027002"/>
    </source>
</evidence>
<evidence type="ECO:0000313" key="2">
    <source>
        <dbReference type="EMBL" id="QUC22331.1"/>
    </source>
</evidence>
<proteinExistence type="predicted"/>
<feature type="region of interest" description="Disordered" evidence="1">
    <location>
        <begin position="1"/>
        <end position="42"/>
    </location>
</feature>
<dbReference type="KEGG" id="uvi:66067349"/>
<accession>A0A8E5HVK1</accession>
<dbReference type="AlphaFoldDB" id="A0A8E5HVK1"/>
<dbReference type="RefSeq" id="XP_043000004.1">
    <property type="nucleotide sequence ID" value="XM_043144069.1"/>
</dbReference>
<dbReference type="Proteomes" id="UP000027002">
    <property type="component" value="Chromosome 5"/>
</dbReference>
<gene>
    <name evidence="2" type="ORF">UV8b_06572</name>
</gene>
<dbReference type="GeneID" id="66067349"/>
<organism evidence="2 3">
    <name type="scientific">Ustilaginoidea virens</name>
    <name type="common">Rice false smut fungus</name>
    <name type="synonym">Villosiclava virens</name>
    <dbReference type="NCBI Taxonomy" id="1159556"/>
    <lineage>
        <taxon>Eukaryota</taxon>
        <taxon>Fungi</taxon>
        <taxon>Dikarya</taxon>
        <taxon>Ascomycota</taxon>
        <taxon>Pezizomycotina</taxon>
        <taxon>Sordariomycetes</taxon>
        <taxon>Hypocreomycetidae</taxon>
        <taxon>Hypocreales</taxon>
        <taxon>Clavicipitaceae</taxon>
        <taxon>Ustilaginoidea</taxon>
    </lineage>
</organism>
<reference evidence="2" key="1">
    <citation type="submission" date="2020-03" db="EMBL/GenBank/DDBJ databases">
        <title>A mixture of massive structural variations and highly conserved coding sequences in Ustilaginoidea virens genome.</title>
        <authorList>
            <person name="Zhang K."/>
            <person name="Zhao Z."/>
            <person name="Zhang Z."/>
            <person name="Li Y."/>
            <person name="Hsiang T."/>
            <person name="Sun W."/>
        </authorList>
    </citation>
    <scope>NUCLEOTIDE SEQUENCE</scope>
    <source>
        <strain evidence="2">UV-8b</strain>
    </source>
</reference>
<dbReference type="EMBL" id="CP072757">
    <property type="protein sequence ID" value="QUC22331.1"/>
    <property type="molecule type" value="Genomic_DNA"/>
</dbReference>
<evidence type="ECO:0000256" key="1">
    <source>
        <dbReference type="SAM" id="MobiDB-lite"/>
    </source>
</evidence>
<name>A0A8E5HVK1_USTVR</name>
<keyword evidence="3" id="KW-1185">Reference proteome</keyword>
<protein>
    <submittedName>
        <fullName evidence="2">Uncharacterized protein</fullName>
    </submittedName>
</protein>
<feature type="compositionally biased region" description="Basic and acidic residues" evidence="1">
    <location>
        <begin position="16"/>
        <end position="42"/>
    </location>
</feature>